<dbReference type="WBParaSite" id="DME_0000433301-mRNA-1">
    <property type="protein sequence ID" value="DME_0000433301-mRNA-1"/>
    <property type="gene ID" value="DME_0000433301"/>
</dbReference>
<dbReference type="GO" id="GO:0005886">
    <property type="term" value="C:plasma membrane"/>
    <property type="evidence" value="ECO:0007669"/>
    <property type="project" value="TreeGrafter"/>
</dbReference>
<dbReference type="InterPro" id="IPR004842">
    <property type="entry name" value="SLC12A_fam"/>
</dbReference>
<feature type="transmembrane region" description="Helical" evidence="8">
    <location>
        <begin position="403"/>
        <end position="422"/>
    </location>
</feature>
<comment type="similarity">
    <text evidence="2">Belongs to the SLC12A transporter family.</text>
</comment>
<dbReference type="InterPro" id="IPR004841">
    <property type="entry name" value="AA-permease/SLC12A_dom"/>
</dbReference>
<feature type="domain" description="SLC12A transporter C-terminal" evidence="10">
    <location>
        <begin position="651"/>
        <end position="715"/>
    </location>
</feature>
<dbReference type="STRING" id="318479.A0A0N4UAX9"/>
<dbReference type="PANTHER" id="PTHR11827:SF55">
    <property type="entry name" value="POTASSIUM_CHLORIDE COTRANSPORTER 3"/>
    <property type="match status" value="1"/>
</dbReference>
<dbReference type="Proteomes" id="UP000038040">
    <property type="component" value="Unplaced"/>
</dbReference>
<evidence type="ECO:0000313" key="11">
    <source>
        <dbReference type="EMBL" id="VDN58243.1"/>
    </source>
</evidence>
<organism evidence="12 14">
    <name type="scientific">Dracunculus medinensis</name>
    <name type="common">Guinea worm</name>
    <dbReference type="NCBI Taxonomy" id="318479"/>
    <lineage>
        <taxon>Eukaryota</taxon>
        <taxon>Metazoa</taxon>
        <taxon>Ecdysozoa</taxon>
        <taxon>Nematoda</taxon>
        <taxon>Chromadorea</taxon>
        <taxon>Rhabditida</taxon>
        <taxon>Spirurina</taxon>
        <taxon>Dracunculoidea</taxon>
        <taxon>Dracunculidae</taxon>
        <taxon>Dracunculus</taxon>
    </lineage>
</organism>
<comment type="subcellular location">
    <subcellularLocation>
        <location evidence="1">Membrane</location>
        <topology evidence="1">Multi-pass membrane protein</topology>
    </subcellularLocation>
</comment>
<feature type="transmembrane region" description="Helical" evidence="8">
    <location>
        <begin position="304"/>
        <end position="330"/>
    </location>
</feature>
<dbReference type="GO" id="GO:0007268">
    <property type="term" value="P:chemical synaptic transmission"/>
    <property type="evidence" value="ECO:0007669"/>
    <property type="project" value="TreeGrafter"/>
</dbReference>
<keyword evidence="4" id="KW-0813">Transport</keyword>
<dbReference type="AlphaFoldDB" id="A0A0N4UAX9"/>
<dbReference type="GO" id="GO:0006884">
    <property type="term" value="P:cell volume homeostasis"/>
    <property type="evidence" value="ECO:0007669"/>
    <property type="project" value="TreeGrafter"/>
</dbReference>
<dbReference type="InterPro" id="IPR018491">
    <property type="entry name" value="SLC12_C"/>
</dbReference>
<keyword evidence="7 8" id="KW-0472">Membrane</keyword>
<evidence type="ECO:0000313" key="13">
    <source>
        <dbReference type="Proteomes" id="UP000274756"/>
    </source>
</evidence>
<evidence type="ECO:0000256" key="5">
    <source>
        <dbReference type="ARBA" id="ARBA00022692"/>
    </source>
</evidence>
<feature type="transmembrane region" description="Helical" evidence="8">
    <location>
        <begin position="268"/>
        <end position="284"/>
    </location>
</feature>
<dbReference type="PANTHER" id="PTHR11827">
    <property type="entry name" value="SOLUTE CARRIER FAMILY 12, CATION COTRANSPORTERS"/>
    <property type="match status" value="1"/>
</dbReference>
<evidence type="ECO:0000256" key="3">
    <source>
        <dbReference type="ARBA" id="ARBA00019359"/>
    </source>
</evidence>
<dbReference type="FunFam" id="1.20.1740.10:FF:000013">
    <property type="entry name" value="Solute carrier family 12 member"/>
    <property type="match status" value="1"/>
</dbReference>
<evidence type="ECO:0000256" key="7">
    <source>
        <dbReference type="ARBA" id="ARBA00023136"/>
    </source>
</evidence>
<dbReference type="GO" id="GO:0055064">
    <property type="term" value="P:chloride ion homeostasis"/>
    <property type="evidence" value="ECO:0007669"/>
    <property type="project" value="TreeGrafter"/>
</dbReference>
<evidence type="ECO:0000256" key="1">
    <source>
        <dbReference type="ARBA" id="ARBA00004141"/>
    </source>
</evidence>
<feature type="transmembrane region" description="Helical" evidence="8">
    <location>
        <begin position="429"/>
        <end position="449"/>
    </location>
</feature>
<dbReference type="Proteomes" id="UP000274756">
    <property type="component" value="Unassembled WGS sequence"/>
</dbReference>
<feature type="transmembrane region" description="Helical" evidence="8">
    <location>
        <begin position="342"/>
        <end position="368"/>
    </location>
</feature>
<keyword evidence="5 8" id="KW-0812">Transmembrane</keyword>
<keyword evidence="13" id="KW-1185">Reference proteome</keyword>
<feature type="transmembrane region" description="Helical" evidence="8">
    <location>
        <begin position="202"/>
        <end position="222"/>
    </location>
</feature>
<proteinExistence type="inferred from homology"/>
<feature type="domain" description="Amino acid permease/ SLC12A" evidence="9">
    <location>
        <begin position="48"/>
        <end position="434"/>
    </location>
</feature>
<sequence length="788" mass="86586">MIISFLDEDGIDLEEGHASFISAYVTPGPKQRDISEQKKANLGMMLGVYLPTIQHILGVTMFIRLFWVVGIAGILHTILLLLCCCLCTLLTSISLSAVATNGVVESGGVYFMISRNLGAEFGSAVGILFYLANTVAASMYLVGGVEVMLLYIFPSITIGGHEAHSETGIWGMMSHNYRIYGTAFLLLEATIVAMGVRFVQLLAPVSLFCVILSILACFAGGIEKAILKNVTKFLENLNPMYMAAGESYPGVPADDTGLEVSQDFRTSFFILLAIYFPAVTGIMTGTNMSGDLKDPQKTIPRGTIAATLTTSAIYFALAILFGSSITGPVLRDKYGRSINSSMIVALLSWPSHWVVVIGSFLSTFGAALQCLCSAPRLLQSIAKDDVIPALAPFAKVTKNNEPLLGLLFTALIAESAILLGAVDSIAAVLDFFFLMSLSLMGASLCFFIMFASQWQYALISIILTFVIYKYVEWKGAKKEWGDGIRGLALTTAQYSLMKVEDKDPHPKNWRPQLLVLVEGTWSKEIVDMRCINLLNLAGQLKAGRGLAIVIAFIKGEITDPADRTRAEEVKSRIQQDMINAPLRGFGKTILFNENQIDGCISTLYQSIGIGGLKPNTVMINWPKIKLLQAIAYNQCVMVIKGITDFPLATARLSGYIDIWWIMFDGGILMLIAYLLRQNKVWRGCSLRIFAIADVPEKNEKKKMLQKYIYMLRIDAEVFVSFFIIFDGSSVILENSLQSQLVIINLPRPPKKNKANFENYMSDMEILTSKIPRVLFISGSGKEVITICS</sequence>
<feature type="transmembrane region" description="Helical" evidence="8">
    <location>
        <begin position="455"/>
        <end position="471"/>
    </location>
</feature>
<feature type="transmembrane region" description="Helical" evidence="8">
    <location>
        <begin position="626"/>
        <end position="643"/>
    </location>
</feature>
<feature type="transmembrane region" description="Helical" evidence="8">
    <location>
        <begin position="73"/>
        <end position="97"/>
    </location>
</feature>
<dbReference type="Pfam" id="PF03522">
    <property type="entry name" value="SLC12"/>
    <property type="match status" value="2"/>
</dbReference>
<evidence type="ECO:0000256" key="8">
    <source>
        <dbReference type="SAM" id="Phobius"/>
    </source>
</evidence>
<dbReference type="GO" id="GO:0055075">
    <property type="term" value="P:potassium ion homeostasis"/>
    <property type="evidence" value="ECO:0007669"/>
    <property type="project" value="TreeGrafter"/>
</dbReference>
<feature type="transmembrane region" description="Helical" evidence="8">
    <location>
        <begin position="46"/>
        <end position="67"/>
    </location>
</feature>
<accession>A0A0N4UAX9</accession>
<evidence type="ECO:0000256" key="4">
    <source>
        <dbReference type="ARBA" id="ARBA00022448"/>
    </source>
</evidence>
<dbReference type="Pfam" id="PF00324">
    <property type="entry name" value="AA_permease"/>
    <property type="match status" value="1"/>
</dbReference>
<evidence type="ECO:0000256" key="6">
    <source>
        <dbReference type="ARBA" id="ARBA00022989"/>
    </source>
</evidence>
<evidence type="ECO:0000259" key="9">
    <source>
        <dbReference type="Pfam" id="PF00324"/>
    </source>
</evidence>
<dbReference type="Gene3D" id="1.20.1740.10">
    <property type="entry name" value="Amino acid/polyamine transporter I"/>
    <property type="match status" value="1"/>
</dbReference>
<dbReference type="GO" id="GO:0045202">
    <property type="term" value="C:synapse"/>
    <property type="evidence" value="ECO:0007669"/>
    <property type="project" value="GOC"/>
</dbReference>
<feature type="transmembrane region" description="Helical" evidence="8">
    <location>
        <begin position="655"/>
        <end position="675"/>
    </location>
</feature>
<dbReference type="EMBL" id="UYYG01001166">
    <property type="protein sequence ID" value="VDN58243.1"/>
    <property type="molecule type" value="Genomic_DNA"/>
</dbReference>
<evidence type="ECO:0000313" key="12">
    <source>
        <dbReference type="Proteomes" id="UP000038040"/>
    </source>
</evidence>
<keyword evidence="6 8" id="KW-1133">Transmembrane helix</keyword>
<dbReference type="GO" id="GO:0015379">
    <property type="term" value="F:potassium:chloride symporter activity"/>
    <property type="evidence" value="ECO:0007669"/>
    <property type="project" value="TreeGrafter"/>
</dbReference>
<reference evidence="11 13" key="2">
    <citation type="submission" date="2018-11" db="EMBL/GenBank/DDBJ databases">
        <authorList>
            <consortium name="Pathogen Informatics"/>
        </authorList>
    </citation>
    <scope>NUCLEOTIDE SEQUENCE [LARGE SCALE GENOMIC DNA]</scope>
</reference>
<reference evidence="14" key="1">
    <citation type="submission" date="2017-02" db="UniProtKB">
        <authorList>
            <consortium name="WormBaseParasite"/>
        </authorList>
    </citation>
    <scope>IDENTIFICATION</scope>
</reference>
<evidence type="ECO:0000256" key="2">
    <source>
        <dbReference type="ARBA" id="ARBA00010593"/>
    </source>
</evidence>
<evidence type="ECO:0000313" key="14">
    <source>
        <dbReference type="WBParaSite" id="DME_0000433301-mRNA-1"/>
    </source>
</evidence>
<dbReference type="GO" id="GO:1990573">
    <property type="term" value="P:potassium ion import across plasma membrane"/>
    <property type="evidence" value="ECO:0007669"/>
    <property type="project" value="TreeGrafter"/>
</dbReference>
<protein>
    <recommendedName>
        <fullName evidence="3">Solute carrier family 12 member 9</fullName>
    </recommendedName>
</protein>
<gene>
    <name evidence="11" type="ORF">DME_LOCUS8216</name>
</gene>
<evidence type="ECO:0000259" key="10">
    <source>
        <dbReference type="Pfam" id="PF03522"/>
    </source>
</evidence>
<name>A0A0N4UAX9_DRAME</name>
<feature type="domain" description="SLC12A transporter C-terminal" evidence="10">
    <location>
        <begin position="730"/>
        <end position="787"/>
    </location>
</feature>
<dbReference type="OrthoDB" id="2020542at2759"/>